<dbReference type="STRING" id="22663.A0A2I0K630"/>
<dbReference type="SUPFAM" id="SSF48371">
    <property type="entry name" value="ARM repeat"/>
    <property type="match status" value="1"/>
</dbReference>
<name>A0A2I0K630_PUNGR</name>
<comment type="caution">
    <text evidence="9">The sequence shown here is derived from an EMBL/GenBank/DDBJ whole genome shotgun (WGS) entry which is preliminary data.</text>
</comment>
<dbReference type="InterPro" id="IPR016024">
    <property type="entry name" value="ARM-type_fold"/>
</dbReference>
<accession>A0A2I0K630</accession>
<dbReference type="Gene3D" id="1.25.40.180">
    <property type="match status" value="1"/>
</dbReference>
<evidence type="ECO:0000313" key="9">
    <source>
        <dbReference type="EMBL" id="PKI64009.1"/>
    </source>
</evidence>
<evidence type="ECO:0000256" key="1">
    <source>
        <dbReference type="ARBA" id="ARBA00004123"/>
    </source>
</evidence>
<proteinExistence type="inferred from homology"/>
<dbReference type="PANTHER" id="PTHR18034:SF3">
    <property type="entry name" value="PRE-MRNA-SPLICING FACTOR CWC22 HOMOLOG"/>
    <property type="match status" value="1"/>
</dbReference>
<keyword evidence="6" id="KW-0539">Nucleus</keyword>
<evidence type="ECO:0000259" key="8">
    <source>
        <dbReference type="PROSITE" id="PS51366"/>
    </source>
</evidence>
<protein>
    <recommendedName>
        <fullName evidence="8">MI domain-containing protein</fullName>
    </recommendedName>
</protein>
<dbReference type="AlphaFoldDB" id="A0A2I0K630"/>
<dbReference type="EMBL" id="PGOL01000857">
    <property type="protein sequence ID" value="PKI64009.1"/>
    <property type="molecule type" value="Genomic_DNA"/>
</dbReference>
<dbReference type="GO" id="GO:0071013">
    <property type="term" value="C:catalytic step 2 spliceosome"/>
    <property type="evidence" value="ECO:0007669"/>
    <property type="project" value="TreeGrafter"/>
</dbReference>
<dbReference type="PROSITE" id="PS51366">
    <property type="entry name" value="MI"/>
    <property type="match status" value="1"/>
</dbReference>
<organism evidence="9 10">
    <name type="scientific">Punica granatum</name>
    <name type="common">Pomegranate</name>
    <dbReference type="NCBI Taxonomy" id="22663"/>
    <lineage>
        <taxon>Eukaryota</taxon>
        <taxon>Viridiplantae</taxon>
        <taxon>Streptophyta</taxon>
        <taxon>Embryophyta</taxon>
        <taxon>Tracheophyta</taxon>
        <taxon>Spermatophyta</taxon>
        <taxon>Magnoliopsida</taxon>
        <taxon>eudicotyledons</taxon>
        <taxon>Gunneridae</taxon>
        <taxon>Pentapetalae</taxon>
        <taxon>rosids</taxon>
        <taxon>malvids</taxon>
        <taxon>Myrtales</taxon>
        <taxon>Lythraceae</taxon>
        <taxon>Punica</taxon>
    </lineage>
</organism>
<comment type="similarity">
    <text evidence="2">Belongs to the CWC22 family.</text>
</comment>
<sequence>MDSHRSTLAGRCGGVYTPSFELARMLREVQDDKTSTEYQRLAWDALRRSINGLVNKVTATNIKNIIQELFGENLIRGRGLFCRSCIKSQMASLGFTGEFAALVAVVNTEFPEPNPHFLENEKRYEEIKKSILGEESEEEDGSNARSVDEESNEEQMKINDDTGTNLVNLRSTIYLIIMSSRDFKEAGHKLLKIKLEPGQEKEPCAMLLECCSQEKTYLRYYSLLGKRFCMINRVYLEEFRDMFESIFPKDSPENTEVSIRFFTYISLESVPKNLREYQWQQRNKRKRGD</sequence>
<dbReference type="Proteomes" id="UP000233551">
    <property type="component" value="Unassembled WGS sequence"/>
</dbReference>
<dbReference type="InterPro" id="IPR050781">
    <property type="entry name" value="CWC22_splicing_factor"/>
</dbReference>
<reference evidence="9 10" key="1">
    <citation type="submission" date="2017-11" db="EMBL/GenBank/DDBJ databases">
        <title>De-novo sequencing of pomegranate (Punica granatum L.) genome.</title>
        <authorList>
            <person name="Akparov Z."/>
            <person name="Amiraslanov A."/>
            <person name="Hajiyeva S."/>
            <person name="Abbasov M."/>
            <person name="Kaur K."/>
            <person name="Hamwieh A."/>
            <person name="Solovyev V."/>
            <person name="Salamov A."/>
            <person name="Braich B."/>
            <person name="Kosarev P."/>
            <person name="Mahmoud A."/>
            <person name="Hajiyev E."/>
            <person name="Babayeva S."/>
            <person name="Izzatullayeva V."/>
            <person name="Mammadov A."/>
            <person name="Mammadov A."/>
            <person name="Sharifova S."/>
            <person name="Ojaghi J."/>
            <person name="Eynullazada K."/>
            <person name="Bayramov B."/>
            <person name="Abdulazimova A."/>
            <person name="Shahmuradov I."/>
        </authorList>
    </citation>
    <scope>NUCLEOTIDE SEQUENCE [LARGE SCALE GENOMIC DNA]</scope>
    <source>
        <strain evidence="10">cv. AG2017</strain>
        <tissue evidence="9">Leaf</tissue>
    </source>
</reference>
<feature type="domain" description="MI" evidence="8">
    <location>
        <begin position="168"/>
        <end position="288"/>
    </location>
</feature>
<evidence type="ECO:0000256" key="3">
    <source>
        <dbReference type="ARBA" id="ARBA00022664"/>
    </source>
</evidence>
<feature type="region of interest" description="Disordered" evidence="7">
    <location>
        <begin position="131"/>
        <end position="155"/>
    </location>
</feature>
<keyword evidence="3" id="KW-0507">mRNA processing</keyword>
<dbReference type="GO" id="GO:0000398">
    <property type="term" value="P:mRNA splicing, via spliceosome"/>
    <property type="evidence" value="ECO:0007669"/>
    <property type="project" value="TreeGrafter"/>
</dbReference>
<keyword evidence="4" id="KW-0810">Translation regulation</keyword>
<evidence type="ECO:0000313" key="10">
    <source>
        <dbReference type="Proteomes" id="UP000233551"/>
    </source>
</evidence>
<evidence type="ECO:0000256" key="6">
    <source>
        <dbReference type="ARBA" id="ARBA00023242"/>
    </source>
</evidence>
<dbReference type="GO" id="GO:0003723">
    <property type="term" value="F:RNA binding"/>
    <property type="evidence" value="ECO:0007669"/>
    <property type="project" value="TreeGrafter"/>
</dbReference>
<dbReference type="PANTHER" id="PTHR18034">
    <property type="entry name" value="CELL CYCLE CONTROL PROTEIN CWF22-RELATED"/>
    <property type="match status" value="1"/>
</dbReference>
<evidence type="ECO:0000256" key="5">
    <source>
        <dbReference type="ARBA" id="ARBA00023187"/>
    </source>
</evidence>
<evidence type="ECO:0000256" key="4">
    <source>
        <dbReference type="ARBA" id="ARBA00022845"/>
    </source>
</evidence>
<dbReference type="InterPro" id="IPR003891">
    <property type="entry name" value="Initiation_fac_eIF4g_MI"/>
</dbReference>
<keyword evidence="5" id="KW-0508">mRNA splicing</keyword>
<evidence type="ECO:0000256" key="7">
    <source>
        <dbReference type="SAM" id="MobiDB-lite"/>
    </source>
</evidence>
<keyword evidence="10" id="KW-1185">Reference proteome</keyword>
<dbReference type="SMART" id="SM00544">
    <property type="entry name" value="MA3"/>
    <property type="match status" value="1"/>
</dbReference>
<dbReference type="GO" id="GO:0006417">
    <property type="term" value="P:regulation of translation"/>
    <property type="evidence" value="ECO:0007669"/>
    <property type="project" value="UniProtKB-KW"/>
</dbReference>
<comment type="subcellular location">
    <subcellularLocation>
        <location evidence="1">Nucleus</location>
    </subcellularLocation>
</comment>
<dbReference type="Pfam" id="PF02847">
    <property type="entry name" value="MA3"/>
    <property type="match status" value="1"/>
</dbReference>
<evidence type="ECO:0000256" key="2">
    <source>
        <dbReference type="ARBA" id="ARBA00006856"/>
    </source>
</evidence>
<gene>
    <name evidence="9" type="ORF">CRG98_015595</name>
</gene>